<protein>
    <submittedName>
        <fullName evidence="1">Uncharacterized protein</fullName>
    </submittedName>
</protein>
<dbReference type="AlphaFoldDB" id="A0A518CSL0"/>
<dbReference type="RefSeq" id="WP_144998175.1">
    <property type="nucleotide sequence ID" value="NZ_CP036281.1"/>
</dbReference>
<dbReference type="OrthoDB" id="1394308at2"/>
<proteinExistence type="predicted"/>
<keyword evidence="2" id="KW-1185">Reference proteome</keyword>
<name>A0A518CSL0_9PLAN</name>
<sequence>MTNSLRFSANFLLCLCIAGLSNTLPECLAEETNAPATKQETSQAYPRIAAIVTEYRQNSHADVIVSRLMQTNTLDGKGTKPKLDLVSLWTDQIPENDLSRKLAKEHHVPVYDTIEEALTMGTDKLAVDGILLVAEHGQYEMSATGQIMYPKLRLFKEIEAVFRKTGHVVPVFHDKHISDNWEDAQKIMTGIRELNIPYMAGSSLPVLWRIPEANTKRGEQIKEVVATSYSSLDAYGFHAVEMVHCLIDRRAGGETGVKSVQCLEGDAVWEAMEQGVFDRKLLEECLGRLTKRPPPTIDDVKAQTETPVLFIINYNDGLKASILTLDGSVSEWTVAWRNAETDESTSTAFWTQEARPFMHFTYLLKGAEKMFHTGKPTWNVERTLLVSGTLDALLQSKVAGGKVIETPYLDVTYTPEWEWQQPPPAPVGRPIMNQ</sequence>
<dbReference type="KEGG" id="plon:Pla110_39550"/>
<reference evidence="1 2" key="1">
    <citation type="submission" date="2019-02" db="EMBL/GenBank/DDBJ databases">
        <title>Deep-cultivation of Planctomycetes and their phenomic and genomic characterization uncovers novel biology.</title>
        <authorList>
            <person name="Wiegand S."/>
            <person name="Jogler M."/>
            <person name="Boedeker C."/>
            <person name="Pinto D."/>
            <person name="Vollmers J."/>
            <person name="Rivas-Marin E."/>
            <person name="Kohn T."/>
            <person name="Peeters S.H."/>
            <person name="Heuer A."/>
            <person name="Rast P."/>
            <person name="Oberbeckmann S."/>
            <person name="Bunk B."/>
            <person name="Jeske O."/>
            <person name="Meyerdierks A."/>
            <person name="Storesund J.E."/>
            <person name="Kallscheuer N."/>
            <person name="Luecker S."/>
            <person name="Lage O.M."/>
            <person name="Pohl T."/>
            <person name="Merkel B.J."/>
            <person name="Hornburger P."/>
            <person name="Mueller R.-W."/>
            <person name="Bruemmer F."/>
            <person name="Labrenz M."/>
            <person name="Spormann A.M."/>
            <person name="Op den Camp H."/>
            <person name="Overmann J."/>
            <person name="Amann R."/>
            <person name="Jetten M.S.M."/>
            <person name="Mascher T."/>
            <person name="Medema M.H."/>
            <person name="Devos D.P."/>
            <person name="Kaster A.-K."/>
            <person name="Ovreas L."/>
            <person name="Rohde M."/>
            <person name="Galperin M.Y."/>
            <person name="Jogler C."/>
        </authorList>
    </citation>
    <scope>NUCLEOTIDE SEQUENCE [LARGE SCALE GENOMIC DNA]</scope>
    <source>
        <strain evidence="1 2">Pla110</strain>
    </source>
</reference>
<dbReference type="EMBL" id="CP036281">
    <property type="protein sequence ID" value="QDU82200.1"/>
    <property type="molecule type" value="Genomic_DNA"/>
</dbReference>
<accession>A0A518CSL0</accession>
<dbReference type="Proteomes" id="UP000317178">
    <property type="component" value="Chromosome"/>
</dbReference>
<evidence type="ECO:0000313" key="2">
    <source>
        <dbReference type="Proteomes" id="UP000317178"/>
    </source>
</evidence>
<gene>
    <name evidence="1" type="ORF">Pla110_39550</name>
</gene>
<organism evidence="1 2">
    <name type="scientific">Polystyrenella longa</name>
    <dbReference type="NCBI Taxonomy" id="2528007"/>
    <lineage>
        <taxon>Bacteria</taxon>
        <taxon>Pseudomonadati</taxon>
        <taxon>Planctomycetota</taxon>
        <taxon>Planctomycetia</taxon>
        <taxon>Planctomycetales</taxon>
        <taxon>Planctomycetaceae</taxon>
        <taxon>Polystyrenella</taxon>
    </lineage>
</organism>
<evidence type="ECO:0000313" key="1">
    <source>
        <dbReference type="EMBL" id="QDU82200.1"/>
    </source>
</evidence>